<dbReference type="GO" id="GO:0044718">
    <property type="term" value="P:siderophore transmembrane transport"/>
    <property type="evidence" value="ECO:0007669"/>
    <property type="project" value="TreeGrafter"/>
</dbReference>
<dbReference type="PROSITE" id="PS52016">
    <property type="entry name" value="TONB_DEPENDENT_REC_3"/>
    <property type="match status" value="1"/>
</dbReference>
<dbReference type="OrthoDB" id="9763670at2"/>
<dbReference type="GO" id="GO:0015344">
    <property type="term" value="F:siderophore uptake transmembrane transporter activity"/>
    <property type="evidence" value="ECO:0007669"/>
    <property type="project" value="TreeGrafter"/>
</dbReference>
<dbReference type="InParanoid" id="D4H650"/>
<organism evidence="16 17">
    <name type="scientific">Denitrovibrio acetiphilus (strain DSM 12809 / NBRC 114555 / N2460)</name>
    <dbReference type="NCBI Taxonomy" id="522772"/>
    <lineage>
        <taxon>Bacteria</taxon>
        <taxon>Pseudomonadati</taxon>
        <taxon>Deferribacterota</taxon>
        <taxon>Deferribacteres</taxon>
        <taxon>Deferribacterales</taxon>
        <taxon>Geovibrionaceae</taxon>
        <taxon>Denitrovibrio</taxon>
    </lineage>
</organism>
<comment type="similarity">
    <text evidence="10 11">Belongs to the TonB-dependent receptor family.</text>
</comment>
<evidence type="ECO:0000313" key="17">
    <source>
        <dbReference type="Proteomes" id="UP000002012"/>
    </source>
</evidence>
<sequence precursor="true">MKKISLMIFVLLSAGFAYCVDDLMLDTIYLDEINVNERAYTDDTGKKLDTSEVKVIEKNRSNNIADFLVKEPEISLKRKAAFGDSGDILSIRGQGSKRILMNLDGRAINSTGTVGGNYIDFGTIPLDNIDKIEIIKGGSSVEYGNNALGGVINAYTARPDKNARFSAYGTAGGWGSQKDYHNIRGSYSKQLGELGISVGVSHQAADEYLRNNDYSSFHLAPKFFIGTPGGGELIFGYNYSETRRGLIRSNRNDGDPTSDSNPDVAGYNSKIDGDFPLSSGEYFAGGSPTPSMTVIGDNAHWKKTKHMLDVQFTQPISDNAYAEISAYKNIEDRHEKNYADVEARLQAQNSPMDTFDPALTDDGDLVLDRKVVVDRSYGGKAKAEIETARHKLLFGVETKHLKSGGIFVKHIDENYNIGGPNGWTGKMASSNDGSYAVNNSAFISEKYKLNDVVSFNLGVRYDNFSANQVTKDYDDDVFTPKLGVSLNLTDDDQIAFYAYRNFRTPTIPELYWNSNSISGEIEYLEGRSFKGETANALDVVLKHTFPGAGYVRLSGFYYDVEDYIMHKPVPVSYSTSKTRFAAYNADAKFMGVTADTSYDIVKDLSVRAGVTYQKTKKENDPADPDGILEKVDYIPDYKIVLGTTWQAVKNVTVDFGVNYIGKRYYARSSTDVENLGSYTTLDGSVKVKISDSVTWELYAENITDTDYEESWGYPSMGFNMGTSLRWSM</sequence>
<evidence type="ECO:0000259" key="14">
    <source>
        <dbReference type="Pfam" id="PF00593"/>
    </source>
</evidence>
<evidence type="ECO:0000256" key="10">
    <source>
        <dbReference type="PROSITE-ProRule" id="PRU01360"/>
    </source>
</evidence>
<dbReference type="PaxDb" id="522772-Dacet_0918"/>
<dbReference type="KEGG" id="dap:Dacet_0918"/>
<dbReference type="STRING" id="522772.Dacet_0918"/>
<keyword evidence="17" id="KW-1185">Reference proteome</keyword>
<protein>
    <submittedName>
        <fullName evidence="16">TonB-dependent receptor plug</fullName>
    </submittedName>
</protein>
<evidence type="ECO:0000256" key="13">
    <source>
        <dbReference type="SAM" id="SignalP"/>
    </source>
</evidence>
<dbReference type="AlphaFoldDB" id="D4H650"/>
<evidence type="ECO:0000256" key="9">
    <source>
        <dbReference type="ARBA" id="ARBA00023237"/>
    </source>
</evidence>
<feature type="region of interest" description="Disordered" evidence="12">
    <location>
        <begin position="247"/>
        <end position="268"/>
    </location>
</feature>
<dbReference type="RefSeq" id="WP_013010227.1">
    <property type="nucleotide sequence ID" value="NC_013943.1"/>
</dbReference>
<evidence type="ECO:0000256" key="2">
    <source>
        <dbReference type="ARBA" id="ARBA00022448"/>
    </source>
</evidence>
<evidence type="ECO:0000313" key="16">
    <source>
        <dbReference type="EMBL" id="ADD67696.1"/>
    </source>
</evidence>
<dbReference type="InterPro" id="IPR000531">
    <property type="entry name" value="Beta-barrel_TonB"/>
</dbReference>
<keyword evidence="9 10" id="KW-0998">Cell outer membrane</keyword>
<dbReference type="Gene3D" id="2.40.170.20">
    <property type="entry name" value="TonB-dependent receptor, beta-barrel domain"/>
    <property type="match status" value="1"/>
</dbReference>
<dbReference type="eggNOG" id="COG4206">
    <property type="taxonomic scope" value="Bacteria"/>
</dbReference>
<dbReference type="InterPro" id="IPR012910">
    <property type="entry name" value="Plug_dom"/>
</dbReference>
<dbReference type="SUPFAM" id="SSF56935">
    <property type="entry name" value="Porins"/>
    <property type="match status" value="1"/>
</dbReference>
<keyword evidence="3 10" id="KW-1134">Transmembrane beta strand</keyword>
<gene>
    <name evidence="16" type="ordered locus">Dacet_0918</name>
</gene>
<evidence type="ECO:0000256" key="12">
    <source>
        <dbReference type="SAM" id="MobiDB-lite"/>
    </source>
</evidence>
<keyword evidence="5 13" id="KW-0732">Signal</keyword>
<dbReference type="GO" id="GO:0009279">
    <property type="term" value="C:cell outer membrane"/>
    <property type="evidence" value="ECO:0007669"/>
    <property type="project" value="UniProtKB-SubCell"/>
</dbReference>
<evidence type="ECO:0000256" key="3">
    <source>
        <dbReference type="ARBA" id="ARBA00022452"/>
    </source>
</evidence>
<name>D4H650_DENA2</name>
<dbReference type="Gene3D" id="2.170.130.10">
    <property type="entry name" value="TonB-dependent receptor, plug domain"/>
    <property type="match status" value="1"/>
</dbReference>
<accession>D4H650</accession>
<feature type="domain" description="TonB-dependent receptor plug" evidence="15">
    <location>
        <begin position="50"/>
        <end position="151"/>
    </location>
</feature>
<keyword evidence="8 16" id="KW-0675">Receptor</keyword>
<keyword evidence="4 10" id="KW-0812">Transmembrane</keyword>
<dbReference type="Pfam" id="PF00593">
    <property type="entry name" value="TonB_dep_Rec_b-barrel"/>
    <property type="match status" value="1"/>
</dbReference>
<dbReference type="EMBL" id="CP001968">
    <property type="protein sequence ID" value="ADD67696.1"/>
    <property type="molecule type" value="Genomic_DNA"/>
</dbReference>
<feature type="signal peptide" evidence="13">
    <location>
        <begin position="1"/>
        <end position="19"/>
    </location>
</feature>
<proteinExistence type="inferred from homology"/>
<dbReference type="PANTHER" id="PTHR30069">
    <property type="entry name" value="TONB-DEPENDENT OUTER MEMBRANE RECEPTOR"/>
    <property type="match status" value="1"/>
</dbReference>
<dbReference type="PANTHER" id="PTHR30069:SF29">
    <property type="entry name" value="HEMOGLOBIN AND HEMOGLOBIN-HAPTOGLOBIN-BINDING PROTEIN 1-RELATED"/>
    <property type="match status" value="1"/>
</dbReference>
<dbReference type="Proteomes" id="UP000002012">
    <property type="component" value="Chromosome"/>
</dbReference>
<evidence type="ECO:0000256" key="5">
    <source>
        <dbReference type="ARBA" id="ARBA00022729"/>
    </source>
</evidence>
<evidence type="ECO:0000256" key="8">
    <source>
        <dbReference type="ARBA" id="ARBA00023170"/>
    </source>
</evidence>
<feature type="chain" id="PRO_5003058258" evidence="13">
    <location>
        <begin position="20"/>
        <end position="728"/>
    </location>
</feature>
<feature type="domain" description="TonB-dependent receptor-like beta-barrel" evidence="14">
    <location>
        <begin position="253"/>
        <end position="702"/>
    </location>
</feature>
<dbReference type="InterPro" id="IPR037066">
    <property type="entry name" value="Plug_dom_sf"/>
</dbReference>
<dbReference type="Pfam" id="PF07715">
    <property type="entry name" value="Plug"/>
    <property type="match status" value="1"/>
</dbReference>
<dbReference type="InterPro" id="IPR039426">
    <property type="entry name" value="TonB-dep_rcpt-like"/>
</dbReference>
<evidence type="ECO:0000256" key="6">
    <source>
        <dbReference type="ARBA" id="ARBA00023077"/>
    </source>
</evidence>
<evidence type="ECO:0000256" key="7">
    <source>
        <dbReference type="ARBA" id="ARBA00023136"/>
    </source>
</evidence>
<reference evidence="16 17" key="1">
    <citation type="journal article" date="2010" name="Stand. Genomic Sci.">
        <title>Complete genome sequence of Denitrovibrio acetiphilus type strain (N2460).</title>
        <authorList>
            <person name="Kiss H."/>
            <person name="Lang E."/>
            <person name="Lapidus A."/>
            <person name="Copeland A."/>
            <person name="Nolan M."/>
            <person name="Glavina Del Rio T."/>
            <person name="Chen F."/>
            <person name="Lucas S."/>
            <person name="Tice H."/>
            <person name="Cheng J.F."/>
            <person name="Han C."/>
            <person name="Goodwin L."/>
            <person name="Pitluck S."/>
            <person name="Liolios K."/>
            <person name="Pati A."/>
            <person name="Ivanova N."/>
            <person name="Mavromatis K."/>
            <person name="Chen A."/>
            <person name="Palaniappan K."/>
            <person name="Land M."/>
            <person name="Hauser L."/>
            <person name="Chang Y.J."/>
            <person name="Jeffries C.D."/>
            <person name="Detter J.C."/>
            <person name="Brettin T."/>
            <person name="Spring S."/>
            <person name="Rohde M."/>
            <person name="Goker M."/>
            <person name="Woyke T."/>
            <person name="Bristow J."/>
            <person name="Eisen J.A."/>
            <person name="Markowitz V."/>
            <person name="Hugenholtz P."/>
            <person name="Kyrpides N.C."/>
            <person name="Klenk H.P."/>
        </authorList>
    </citation>
    <scope>NUCLEOTIDE SEQUENCE [LARGE SCALE GENOMIC DNA]</scope>
    <source>
        <strain evidence="17">DSM 12809 / NBRC 114555 / N2460</strain>
    </source>
</reference>
<keyword evidence="6 11" id="KW-0798">TonB box</keyword>
<comment type="subcellular location">
    <subcellularLocation>
        <location evidence="1 10">Cell outer membrane</location>
        <topology evidence="1 10">Multi-pass membrane protein</topology>
    </subcellularLocation>
</comment>
<dbReference type="HOGENOM" id="CLU_008287_18_4_0"/>
<evidence type="ECO:0000259" key="15">
    <source>
        <dbReference type="Pfam" id="PF07715"/>
    </source>
</evidence>
<dbReference type="CDD" id="cd01347">
    <property type="entry name" value="ligand_gated_channel"/>
    <property type="match status" value="1"/>
</dbReference>
<dbReference type="InterPro" id="IPR036942">
    <property type="entry name" value="Beta-barrel_TonB_sf"/>
</dbReference>
<keyword evidence="2 10" id="KW-0813">Transport</keyword>
<keyword evidence="7 10" id="KW-0472">Membrane</keyword>
<evidence type="ECO:0000256" key="4">
    <source>
        <dbReference type="ARBA" id="ARBA00022692"/>
    </source>
</evidence>
<evidence type="ECO:0000256" key="11">
    <source>
        <dbReference type="RuleBase" id="RU003357"/>
    </source>
</evidence>
<evidence type="ECO:0000256" key="1">
    <source>
        <dbReference type="ARBA" id="ARBA00004571"/>
    </source>
</evidence>